<keyword evidence="2" id="KW-1185">Reference proteome</keyword>
<organism evidence="1 2">
    <name type="scientific">Microbulbifer halophilus</name>
    <dbReference type="NCBI Taxonomy" id="453963"/>
    <lineage>
        <taxon>Bacteria</taxon>
        <taxon>Pseudomonadati</taxon>
        <taxon>Pseudomonadota</taxon>
        <taxon>Gammaproteobacteria</taxon>
        <taxon>Cellvibrionales</taxon>
        <taxon>Microbulbiferaceae</taxon>
        <taxon>Microbulbifer</taxon>
    </lineage>
</organism>
<protein>
    <submittedName>
        <fullName evidence="1">Uncharacterized protein</fullName>
    </submittedName>
</protein>
<dbReference type="Proteomes" id="UP001597425">
    <property type="component" value="Unassembled WGS sequence"/>
</dbReference>
<proteinExistence type="predicted"/>
<evidence type="ECO:0000313" key="2">
    <source>
        <dbReference type="Proteomes" id="UP001597425"/>
    </source>
</evidence>
<evidence type="ECO:0000313" key="1">
    <source>
        <dbReference type="EMBL" id="MFD2309539.1"/>
    </source>
</evidence>
<gene>
    <name evidence="1" type="ORF">ACFSKX_03835</name>
</gene>
<dbReference type="RefSeq" id="WP_265721693.1">
    <property type="nucleotide sequence ID" value="NZ_JAPIVK010000014.1"/>
</dbReference>
<sequence>MMNIDLEKTRRTVFAAAVLIGAAAISACFGDSDTVGKVDAFTERTEPLLEKDNRLAEEYHVLLEQVHEKVRQPEDVESVIASGLLGQIADNADKALANSSQYQEELKRLFDSLDEESPCHQPEVAESLGEMIAEKKQAIVKLRKLENGDLEDSSSMAIVGTTANASAAGMSGMMEMFKACMVPAAMGMTKSEVEEQARKNNES</sequence>
<name>A0ABW5EDR6_9GAMM</name>
<dbReference type="EMBL" id="JBHUJD010000003">
    <property type="protein sequence ID" value="MFD2309539.1"/>
    <property type="molecule type" value="Genomic_DNA"/>
</dbReference>
<comment type="caution">
    <text evidence="1">The sequence shown here is derived from an EMBL/GenBank/DDBJ whole genome shotgun (WGS) entry which is preliminary data.</text>
</comment>
<reference evidence="2" key="1">
    <citation type="journal article" date="2019" name="Int. J. Syst. Evol. Microbiol.">
        <title>The Global Catalogue of Microorganisms (GCM) 10K type strain sequencing project: providing services to taxonomists for standard genome sequencing and annotation.</title>
        <authorList>
            <consortium name="The Broad Institute Genomics Platform"/>
            <consortium name="The Broad Institute Genome Sequencing Center for Infectious Disease"/>
            <person name="Wu L."/>
            <person name="Ma J."/>
        </authorList>
    </citation>
    <scope>NUCLEOTIDE SEQUENCE [LARGE SCALE GENOMIC DNA]</scope>
    <source>
        <strain evidence="2">KCTC 12848</strain>
    </source>
</reference>
<accession>A0ABW5EDR6</accession>